<dbReference type="OMA" id="CKRTEIN"/>
<dbReference type="STRING" id="37653.A0A0L8HB44"/>
<dbReference type="KEGG" id="obi:106871962"/>
<comment type="subcellular location">
    <subcellularLocation>
        <location evidence="1 9">Golgi apparatus membrane</location>
        <topology evidence="1 9">Single-pass type II membrane protein</topology>
    </subcellularLocation>
</comment>
<dbReference type="GO" id="GO:0016051">
    <property type="term" value="P:carbohydrate biosynthetic process"/>
    <property type="evidence" value="ECO:0007669"/>
    <property type="project" value="InterPro"/>
</dbReference>
<evidence type="ECO:0000256" key="5">
    <source>
        <dbReference type="ARBA" id="ARBA00022989"/>
    </source>
</evidence>
<protein>
    <recommendedName>
        <fullName evidence="9">Carbohydrate sulfotransferase</fullName>
        <ecNumber evidence="9">2.8.2.-</ecNumber>
    </recommendedName>
</protein>
<dbReference type="OrthoDB" id="6380564at2759"/>
<dbReference type="Pfam" id="PF03567">
    <property type="entry name" value="Sulfotransfer_2"/>
    <property type="match status" value="1"/>
</dbReference>
<evidence type="ECO:0000256" key="2">
    <source>
        <dbReference type="ARBA" id="ARBA00006339"/>
    </source>
</evidence>
<evidence type="ECO:0000256" key="6">
    <source>
        <dbReference type="ARBA" id="ARBA00023034"/>
    </source>
</evidence>
<keyword evidence="8 9" id="KW-0325">Glycoprotein</keyword>
<name>A0A0L8HB44_OCTBM</name>
<reference evidence="10" key="1">
    <citation type="submission" date="2015-07" db="EMBL/GenBank/DDBJ databases">
        <title>MeaNS - Measles Nucleotide Surveillance Program.</title>
        <authorList>
            <person name="Tran T."/>
            <person name="Druce J."/>
        </authorList>
    </citation>
    <scope>NUCLEOTIDE SEQUENCE</scope>
    <source>
        <strain evidence="10">UCB-OBI-ISO-001</strain>
        <tissue evidence="10">Gonad</tissue>
    </source>
</reference>
<dbReference type="GO" id="GO:0008146">
    <property type="term" value="F:sulfotransferase activity"/>
    <property type="evidence" value="ECO:0007669"/>
    <property type="project" value="InterPro"/>
</dbReference>
<sequence length="398" mass="46829">MLVVLRKNNSRNIRFKENLEVLVRKKMLNVCRVISSHRILVVLTGFLLVAVFIFIDTKMLVCKRTEINVSSEQNDKLSGRMFIDRKNHLLYCSVPKIGSTFMKRLLLILSGKMKKSSIVEIKTKLAHKIRLENVNILDINSASINGCFANFYKLLVVRNPYERLYSAYLDKFVRPNGLYYKLGKKIIKMFRSNPSSQSLSCGDDVTFPEFIKYFIYSLQTGNLTDPHFIPIHMLCQPCLFDYKVIRLEDISVELPKFLHSIGINFISPSDYLKETRLLDEAKHIEYLFERNSPLVKNCLSSTEVLRRLWKRDQIRGFIKTNYSFPLEDILLPHLPKTQIFKMFFSYYQMSYRKDRRASYRTAMLAAYSQLSPRDFQLTQQYLETDCKLFGYKSLQMEY</sequence>
<dbReference type="GO" id="GO:0000139">
    <property type="term" value="C:Golgi membrane"/>
    <property type="evidence" value="ECO:0007669"/>
    <property type="project" value="UniProtKB-SubCell"/>
</dbReference>
<gene>
    <name evidence="10" type="ORF">OCBIM_22019356mg</name>
</gene>
<accession>A0A0L8HB44</accession>
<feature type="transmembrane region" description="Helical" evidence="9">
    <location>
        <begin position="34"/>
        <end position="55"/>
    </location>
</feature>
<dbReference type="InterPro" id="IPR005331">
    <property type="entry name" value="Sulfotransferase"/>
</dbReference>
<evidence type="ECO:0000256" key="1">
    <source>
        <dbReference type="ARBA" id="ARBA00004323"/>
    </source>
</evidence>
<keyword evidence="5 9" id="KW-1133">Transmembrane helix</keyword>
<evidence type="ECO:0000256" key="9">
    <source>
        <dbReference type="RuleBase" id="RU364020"/>
    </source>
</evidence>
<keyword evidence="9" id="KW-0119">Carbohydrate metabolism</keyword>
<dbReference type="PANTHER" id="PTHR12137">
    <property type="entry name" value="CARBOHYDRATE SULFOTRANSFERASE"/>
    <property type="match status" value="1"/>
</dbReference>
<comment type="similarity">
    <text evidence="2 9">Belongs to the sulfotransferase 2 family.</text>
</comment>
<evidence type="ECO:0000256" key="4">
    <source>
        <dbReference type="ARBA" id="ARBA00022692"/>
    </source>
</evidence>
<dbReference type="AlphaFoldDB" id="A0A0L8HB44"/>
<evidence type="ECO:0000256" key="3">
    <source>
        <dbReference type="ARBA" id="ARBA00022679"/>
    </source>
</evidence>
<dbReference type="EMBL" id="KQ418755">
    <property type="protein sequence ID" value="KOF86010.1"/>
    <property type="molecule type" value="Genomic_DNA"/>
</dbReference>
<keyword evidence="6 9" id="KW-0333">Golgi apparatus</keyword>
<dbReference type="PANTHER" id="PTHR12137:SF54">
    <property type="entry name" value="CARBOHYDRATE SULFOTRANSFERASE"/>
    <property type="match status" value="1"/>
</dbReference>
<keyword evidence="7 9" id="KW-0472">Membrane</keyword>
<evidence type="ECO:0000313" key="10">
    <source>
        <dbReference type="EMBL" id="KOF86010.1"/>
    </source>
</evidence>
<keyword evidence="4 9" id="KW-0812">Transmembrane</keyword>
<evidence type="ECO:0000256" key="7">
    <source>
        <dbReference type="ARBA" id="ARBA00023136"/>
    </source>
</evidence>
<keyword evidence="3 9" id="KW-0808">Transferase</keyword>
<dbReference type="InterPro" id="IPR018011">
    <property type="entry name" value="Carb_sulfotrans_8-10"/>
</dbReference>
<dbReference type="EC" id="2.8.2.-" evidence="9"/>
<evidence type="ECO:0000256" key="8">
    <source>
        <dbReference type="ARBA" id="ARBA00023180"/>
    </source>
</evidence>
<organism evidence="10">
    <name type="scientific">Octopus bimaculoides</name>
    <name type="common">California two-spotted octopus</name>
    <dbReference type="NCBI Taxonomy" id="37653"/>
    <lineage>
        <taxon>Eukaryota</taxon>
        <taxon>Metazoa</taxon>
        <taxon>Spiralia</taxon>
        <taxon>Lophotrochozoa</taxon>
        <taxon>Mollusca</taxon>
        <taxon>Cephalopoda</taxon>
        <taxon>Coleoidea</taxon>
        <taxon>Octopodiformes</taxon>
        <taxon>Octopoda</taxon>
        <taxon>Incirrata</taxon>
        <taxon>Octopodidae</taxon>
        <taxon>Octopus</taxon>
    </lineage>
</organism>
<keyword evidence="9" id="KW-0735">Signal-anchor</keyword>
<proteinExistence type="inferred from homology"/>